<dbReference type="FunFam" id="1.10.418.10:FF:000023">
    <property type="entry name" value="EH domain-binding protein 1 isoform X1"/>
    <property type="match status" value="1"/>
</dbReference>
<evidence type="ECO:0000313" key="6">
    <source>
        <dbReference type="EMBL" id="KAK2556297.1"/>
    </source>
</evidence>
<keyword evidence="3" id="KW-0967">Endosome</keyword>
<keyword evidence="4" id="KW-0175">Coiled coil</keyword>
<dbReference type="PANTHER" id="PTHR23167">
    <property type="entry name" value="CALPONIN HOMOLOGY DOMAIN-CONTAINING PROTEIN DDB_G0272472-RELATED"/>
    <property type="match status" value="1"/>
</dbReference>
<dbReference type="Pfam" id="PF00307">
    <property type="entry name" value="CH"/>
    <property type="match status" value="1"/>
</dbReference>
<feature type="domain" description="Calponin-homology (CH)" evidence="5">
    <location>
        <begin position="22"/>
        <end position="127"/>
    </location>
</feature>
<dbReference type="Gene3D" id="1.10.418.10">
    <property type="entry name" value="Calponin-like domain"/>
    <property type="match status" value="1"/>
</dbReference>
<reference evidence="6" key="1">
    <citation type="journal article" date="2023" name="G3 (Bethesda)">
        <title>Whole genome assembly and annotation of the endangered Caribbean coral Acropora cervicornis.</title>
        <authorList>
            <person name="Selwyn J.D."/>
            <person name="Vollmer S.V."/>
        </authorList>
    </citation>
    <scope>NUCLEOTIDE SEQUENCE</scope>
    <source>
        <strain evidence="6">K2</strain>
    </source>
</reference>
<dbReference type="InterPro" id="IPR001715">
    <property type="entry name" value="CH_dom"/>
</dbReference>
<gene>
    <name evidence="6" type="ORF">P5673_021947</name>
</gene>
<dbReference type="InterPro" id="IPR050540">
    <property type="entry name" value="F-actin_Monoox_Mical"/>
</dbReference>
<keyword evidence="7" id="KW-1185">Reference proteome</keyword>
<keyword evidence="2" id="KW-0597">Phosphoprotein</keyword>
<dbReference type="GO" id="GO:0005768">
    <property type="term" value="C:endosome"/>
    <property type="evidence" value="ECO:0007669"/>
    <property type="project" value="UniProtKB-SubCell"/>
</dbReference>
<dbReference type="InterPro" id="IPR036872">
    <property type="entry name" value="CH_dom_sf"/>
</dbReference>
<evidence type="ECO:0000256" key="3">
    <source>
        <dbReference type="ARBA" id="ARBA00022753"/>
    </source>
</evidence>
<evidence type="ECO:0000256" key="2">
    <source>
        <dbReference type="ARBA" id="ARBA00022553"/>
    </source>
</evidence>
<accession>A0AAD9Q7N9</accession>
<proteinExistence type="predicted"/>
<comment type="caution">
    <text evidence="6">The sequence shown here is derived from an EMBL/GenBank/DDBJ whole genome shotgun (WGS) entry which is preliminary data.</text>
</comment>
<reference evidence="6" key="2">
    <citation type="journal article" date="2023" name="Science">
        <title>Genomic signatures of disease resistance in endangered staghorn corals.</title>
        <authorList>
            <person name="Vollmer S.V."/>
            <person name="Selwyn J.D."/>
            <person name="Despard B.A."/>
            <person name="Roesel C.L."/>
        </authorList>
    </citation>
    <scope>NUCLEOTIDE SEQUENCE</scope>
    <source>
        <strain evidence="6">K2</strain>
    </source>
</reference>
<organism evidence="6 7">
    <name type="scientific">Acropora cervicornis</name>
    <name type="common">Staghorn coral</name>
    <dbReference type="NCBI Taxonomy" id="6130"/>
    <lineage>
        <taxon>Eukaryota</taxon>
        <taxon>Metazoa</taxon>
        <taxon>Cnidaria</taxon>
        <taxon>Anthozoa</taxon>
        <taxon>Hexacorallia</taxon>
        <taxon>Scleractinia</taxon>
        <taxon>Astrocoeniina</taxon>
        <taxon>Acroporidae</taxon>
        <taxon>Acropora</taxon>
    </lineage>
</organism>
<comment type="subcellular location">
    <subcellularLocation>
        <location evidence="1">Endosome</location>
    </subcellularLocation>
</comment>
<dbReference type="PROSITE" id="PS50021">
    <property type="entry name" value="CH"/>
    <property type="match status" value="1"/>
</dbReference>
<evidence type="ECO:0000256" key="4">
    <source>
        <dbReference type="ARBA" id="ARBA00023054"/>
    </source>
</evidence>
<dbReference type="EMBL" id="JARQWQ010000057">
    <property type="protein sequence ID" value="KAK2556297.1"/>
    <property type="molecule type" value="Genomic_DNA"/>
</dbReference>
<evidence type="ECO:0000256" key="1">
    <source>
        <dbReference type="ARBA" id="ARBA00004177"/>
    </source>
</evidence>
<dbReference type="AlphaFoldDB" id="A0AAD9Q7N9"/>
<evidence type="ECO:0000259" key="5">
    <source>
        <dbReference type="PROSITE" id="PS50021"/>
    </source>
</evidence>
<name>A0AAD9Q7N9_ACRCE</name>
<dbReference type="Proteomes" id="UP001249851">
    <property type="component" value="Unassembled WGS sequence"/>
</dbReference>
<protein>
    <submittedName>
        <fullName evidence="6">Cytospin-B</fullName>
    </submittedName>
</protein>
<dbReference type="SUPFAM" id="SSF47576">
    <property type="entry name" value="Calponin-homology domain, CH-domain"/>
    <property type="match status" value="1"/>
</dbReference>
<dbReference type="SMART" id="SM00033">
    <property type="entry name" value="CH"/>
    <property type="match status" value="1"/>
</dbReference>
<dbReference type="PANTHER" id="PTHR23167:SF46">
    <property type="entry name" value="EPS15 HOMOLOGY DOMAIN CONTAINING PROTEIN-BINDING PROTEIN 1, ISOFORM F"/>
    <property type="match status" value="1"/>
</dbReference>
<sequence length="132" mass="15135">MERPAVAQVTWEGGGRNFQSGNSAINSLQEWCRRRTKYHEGVDIQNFTTSWANGLAMCALLNYYLPEKIQFETLNPSDKKGNWSLAFKVANEEGIEPLLELEDILAVDVPEPKSLITYVHFIYQHFADKQQK</sequence>
<evidence type="ECO:0000313" key="7">
    <source>
        <dbReference type="Proteomes" id="UP001249851"/>
    </source>
</evidence>